<evidence type="ECO:0000313" key="3">
    <source>
        <dbReference type="Proteomes" id="UP000246635"/>
    </source>
</evidence>
<dbReference type="RefSeq" id="WP_110045750.1">
    <property type="nucleotide sequence ID" value="NZ_CP054612.1"/>
</dbReference>
<organism evidence="2 3">
    <name type="scientific">Paenibacillus cellulosilyticus</name>
    <dbReference type="NCBI Taxonomy" id="375489"/>
    <lineage>
        <taxon>Bacteria</taxon>
        <taxon>Bacillati</taxon>
        <taxon>Bacillota</taxon>
        <taxon>Bacilli</taxon>
        <taxon>Bacillales</taxon>
        <taxon>Paenibacillaceae</taxon>
        <taxon>Paenibacillus</taxon>
    </lineage>
</organism>
<reference evidence="2 3" key="1">
    <citation type="submission" date="2018-05" db="EMBL/GenBank/DDBJ databases">
        <title>Genomic Encyclopedia of Type Strains, Phase III (KMG-III): the genomes of soil and plant-associated and newly described type strains.</title>
        <authorList>
            <person name="Whitman W."/>
        </authorList>
    </citation>
    <scope>NUCLEOTIDE SEQUENCE [LARGE SCALE GENOMIC DNA]</scope>
    <source>
        <strain evidence="2 3">CECT 5696</strain>
    </source>
</reference>
<dbReference type="EMBL" id="QGTQ01000019">
    <property type="protein sequence ID" value="PWV97982.1"/>
    <property type="molecule type" value="Genomic_DNA"/>
</dbReference>
<keyword evidence="1" id="KW-1133">Transmembrane helix</keyword>
<keyword evidence="1" id="KW-0812">Transmembrane</keyword>
<accession>A0A2V2YRW6</accession>
<proteinExistence type="predicted"/>
<dbReference type="OrthoDB" id="2988624at2"/>
<feature type="transmembrane region" description="Helical" evidence="1">
    <location>
        <begin position="213"/>
        <end position="232"/>
    </location>
</feature>
<name>A0A2V2YRW6_9BACL</name>
<dbReference type="PROSITE" id="PS51257">
    <property type="entry name" value="PROKAR_LIPOPROTEIN"/>
    <property type="match status" value="1"/>
</dbReference>
<keyword evidence="1" id="KW-0472">Membrane</keyword>
<dbReference type="Proteomes" id="UP000246635">
    <property type="component" value="Unassembled WGS sequence"/>
</dbReference>
<sequence length="242" mass="26629">MINSIRSITRTKMLLVLLALSLLITITGCAKGEAELRVRANGTAQLNLTLTLDSTLLQAISGDQIWDTISDELTQHGFEVDPVKSVNGSKTLRASRDIDLKESVPVQIPGVEVTHTTERSSWWYTTEAVSVKADLMELVPDQISDKLSSLSTLVRELALRQIGFDFKLTMPIRAASNNADVVTNGGKSLTWHLSATKVNDIQVEVHVPNVKHIAIVGGAVLILLIAAIILFVRMRRRKRKQT</sequence>
<dbReference type="AlphaFoldDB" id="A0A2V2YRW6"/>
<evidence type="ECO:0000313" key="2">
    <source>
        <dbReference type="EMBL" id="PWV97982.1"/>
    </source>
</evidence>
<gene>
    <name evidence="2" type="ORF">DFQ01_11964</name>
</gene>
<keyword evidence="3" id="KW-1185">Reference proteome</keyword>
<protein>
    <submittedName>
        <fullName evidence="2">Uncharacterized protein DUF3153</fullName>
    </submittedName>
</protein>
<evidence type="ECO:0000256" key="1">
    <source>
        <dbReference type="SAM" id="Phobius"/>
    </source>
</evidence>
<comment type="caution">
    <text evidence="2">The sequence shown here is derived from an EMBL/GenBank/DDBJ whole genome shotgun (WGS) entry which is preliminary data.</text>
</comment>